<proteinExistence type="predicted"/>
<accession>A0A9I9E639</accession>
<dbReference type="AlphaFoldDB" id="A0A9I9E639"/>
<feature type="region of interest" description="Disordered" evidence="1">
    <location>
        <begin position="1"/>
        <end position="56"/>
    </location>
</feature>
<dbReference type="Gramene" id="MELO3C029271.2.1">
    <property type="protein sequence ID" value="MELO3C029271.2.1"/>
    <property type="gene ID" value="MELO3C029271.2"/>
</dbReference>
<sequence>MLASSRPRSFTGVPDLGETKQLSDNSSRPKILPGHHDPFRRRTQTNPPTDESIPLASLELPISKTPRTQRPGERIPRMNNPLAVHLEAQSVVIKTVKNLAFTDKCIHP</sequence>
<protein>
    <submittedName>
        <fullName evidence="2">Uncharacterized protein</fullName>
    </submittedName>
</protein>
<name>A0A9I9E639_CUCME</name>
<dbReference type="EnsemblPlants" id="MELO3C029271.2.1">
    <property type="protein sequence ID" value="MELO3C029271.2.1"/>
    <property type="gene ID" value="MELO3C029271.2"/>
</dbReference>
<organism evidence="2">
    <name type="scientific">Cucumis melo</name>
    <name type="common">Muskmelon</name>
    <dbReference type="NCBI Taxonomy" id="3656"/>
    <lineage>
        <taxon>Eukaryota</taxon>
        <taxon>Viridiplantae</taxon>
        <taxon>Streptophyta</taxon>
        <taxon>Embryophyta</taxon>
        <taxon>Tracheophyta</taxon>
        <taxon>Spermatophyta</taxon>
        <taxon>Magnoliopsida</taxon>
        <taxon>eudicotyledons</taxon>
        <taxon>Gunneridae</taxon>
        <taxon>Pentapetalae</taxon>
        <taxon>rosids</taxon>
        <taxon>fabids</taxon>
        <taxon>Cucurbitales</taxon>
        <taxon>Cucurbitaceae</taxon>
        <taxon>Benincaseae</taxon>
        <taxon>Cucumis</taxon>
    </lineage>
</organism>
<reference evidence="2" key="1">
    <citation type="submission" date="2023-03" db="UniProtKB">
        <authorList>
            <consortium name="EnsemblPlants"/>
        </authorList>
    </citation>
    <scope>IDENTIFICATION</scope>
</reference>
<evidence type="ECO:0000313" key="2">
    <source>
        <dbReference type="EnsemblPlants" id="MELO3C029271.2.1"/>
    </source>
</evidence>
<evidence type="ECO:0000256" key="1">
    <source>
        <dbReference type="SAM" id="MobiDB-lite"/>
    </source>
</evidence>